<dbReference type="AlphaFoldDB" id="A0A0B6Y0B7"/>
<feature type="non-terminal residue" evidence="1">
    <location>
        <position position="83"/>
    </location>
</feature>
<evidence type="ECO:0000313" key="1">
    <source>
        <dbReference type="EMBL" id="CEK49246.1"/>
    </source>
</evidence>
<reference evidence="1" key="1">
    <citation type="submission" date="2014-12" db="EMBL/GenBank/DDBJ databases">
        <title>Insight into the proteome of Arion vulgaris.</title>
        <authorList>
            <person name="Aradska J."/>
            <person name="Bulat T."/>
            <person name="Smidak R."/>
            <person name="Sarate P."/>
            <person name="Gangsoo J."/>
            <person name="Sialana F."/>
            <person name="Bilban M."/>
            <person name="Lubec G."/>
        </authorList>
    </citation>
    <scope>NUCLEOTIDE SEQUENCE</scope>
    <source>
        <tissue evidence="1">Skin</tissue>
    </source>
</reference>
<sequence length="83" mass="9306">MLMIILLSQALAKPSFVCICPMNTTAIAKITSSMKQTQIQNQICRYFVSIDSTILKFNNLSAKLLNLYSSISLHYQFNIAIST</sequence>
<name>A0A0B6Y0B7_9EUPU</name>
<organism evidence="1">
    <name type="scientific">Arion vulgaris</name>
    <dbReference type="NCBI Taxonomy" id="1028688"/>
    <lineage>
        <taxon>Eukaryota</taxon>
        <taxon>Metazoa</taxon>
        <taxon>Spiralia</taxon>
        <taxon>Lophotrochozoa</taxon>
        <taxon>Mollusca</taxon>
        <taxon>Gastropoda</taxon>
        <taxon>Heterobranchia</taxon>
        <taxon>Euthyneura</taxon>
        <taxon>Panpulmonata</taxon>
        <taxon>Eupulmonata</taxon>
        <taxon>Stylommatophora</taxon>
        <taxon>Helicina</taxon>
        <taxon>Arionoidea</taxon>
        <taxon>Arionidae</taxon>
        <taxon>Arion</taxon>
    </lineage>
</organism>
<proteinExistence type="predicted"/>
<accession>A0A0B6Y0B7</accession>
<gene>
    <name evidence="1" type="primary">ORF6994</name>
</gene>
<dbReference type="EMBL" id="HACG01002381">
    <property type="protein sequence ID" value="CEK49246.1"/>
    <property type="molecule type" value="Transcribed_RNA"/>
</dbReference>
<protein>
    <submittedName>
        <fullName evidence="1">Uncharacterized protein</fullName>
    </submittedName>
</protein>